<evidence type="ECO:0000256" key="5">
    <source>
        <dbReference type="ARBA" id="ARBA00023136"/>
    </source>
</evidence>
<evidence type="ECO:0000256" key="4">
    <source>
        <dbReference type="ARBA" id="ARBA00022989"/>
    </source>
</evidence>
<dbReference type="Pfam" id="PF04138">
    <property type="entry name" value="GtrA_DPMS_TM"/>
    <property type="match status" value="1"/>
</dbReference>
<evidence type="ECO:0000256" key="2">
    <source>
        <dbReference type="ARBA" id="ARBA00009399"/>
    </source>
</evidence>
<dbReference type="EMBL" id="JAKRVX010000001">
    <property type="protein sequence ID" value="MCL9815337.1"/>
    <property type="molecule type" value="Genomic_DNA"/>
</dbReference>
<dbReference type="InterPro" id="IPR051401">
    <property type="entry name" value="GtrA_CellWall_Glycosyl"/>
</dbReference>
<evidence type="ECO:0000256" key="3">
    <source>
        <dbReference type="ARBA" id="ARBA00022692"/>
    </source>
</evidence>
<dbReference type="Proteomes" id="UP001203207">
    <property type="component" value="Unassembled WGS sequence"/>
</dbReference>
<evidence type="ECO:0000313" key="8">
    <source>
        <dbReference type="EMBL" id="MCL9815337.1"/>
    </source>
</evidence>
<feature type="transmembrane region" description="Helical" evidence="6">
    <location>
        <begin position="47"/>
        <end position="67"/>
    </location>
</feature>
<sequence>MPTEDALSELVSGKRFGQFASVGAVGATIDLSVSTTLTLSEWVLPEIAKLIGAELAIIVMFVINDRWTFAENGRTGRWHTVRRFLKSNLVRSGGLAVQFLVVRFLTRTDITVVISGTDIWPVLTMPIAIGCSFLVNYIAESLFTWRVTA</sequence>
<evidence type="ECO:0000256" key="6">
    <source>
        <dbReference type="SAM" id="Phobius"/>
    </source>
</evidence>
<organism evidence="8 9">
    <name type="scientific">Natronocalculus amylovorans</name>
    <dbReference type="NCBI Taxonomy" id="2917812"/>
    <lineage>
        <taxon>Archaea</taxon>
        <taxon>Methanobacteriati</taxon>
        <taxon>Methanobacteriota</taxon>
        <taxon>Stenosarchaea group</taxon>
        <taxon>Halobacteria</taxon>
        <taxon>Halobacteriales</taxon>
        <taxon>Haloferacaceae</taxon>
        <taxon>Natronocalculus</taxon>
    </lineage>
</organism>
<gene>
    <name evidence="8" type="ORF">AArcSt2_00100</name>
</gene>
<reference evidence="8" key="2">
    <citation type="submission" date="2022-02" db="EMBL/GenBank/DDBJ databases">
        <authorList>
            <person name="Elcheninov A.G."/>
            <person name="Sorokin D.Y."/>
            <person name="Kublanov I.V."/>
        </authorList>
    </citation>
    <scope>NUCLEOTIDE SEQUENCE</scope>
    <source>
        <strain evidence="8">AArc-St2</strain>
    </source>
</reference>
<keyword evidence="4 6" id="KW-1133">Transmembrane helix</keyword>
<reference evidence="8" key="1">
    <citation type="journal article" date="2022" name="Syst. Appl. Microbiol.">
        <title>Natronocalculus amylovorans gen. nov., sp. nov., and Natranaeroarchaeum aerophilus sp. nov., dominant culturable amylolytic natronoarchaea from hypersaline soda lakes in southwestern Siberia.</title>
        <authorList>
            <person name="Sorokin D.Y."/>
            <person name="Elcheninov A.G."/>
            <person name="Khizhniak T.V."/>
            <person name="Koenen M."/>
            <person name="Bale N.J."/>
            <person name="Damste J.S.S."/>
            <person name="Kublanov I.V."/>
        </authorList>
    </citation>
    <scope>NUCLEOTIDE SEQUENCE</scope>
    <source>
        <strain evidence="8">AArc-St2</strain>
    </source>
</reference>
<comment type="similarity">
    <text evidence="2">Belongs to the GtrA family.</text>
</comment>
<feature type="domain" description="GtrA/DPMS transmembrane" evidence="7">
    <location>
        <begin position="18"/>
        <end position="145"/>
    </location>
</feature>
<dbReference type="AlphaFoldDB" id="A0AAE3K6K6"/>
<dbReference type="GO" id="GO:0000271">
    <property type="term" value="P:polysaccharide biosynthetic process"/>
    <property type="evidence" value="ECO:0007669"/>
    <property type="project" value="InterPro"/>
</dbReference>
<evidence type="ECO:0000259" key="7">
    <source>
        <dbReference type="Pfam" id="PF04138"/>
    </source>
</evidence>
<dbReference type="GO" id="GO:0005886">
    <property type="term" value="C:plasma membrane"/>
    <property type="evidence" value="ECO:0007669"/>
    <property type="project" value="TreeGrafter"/>
</dbReference>
<comment type="subcellular location">
    <subcellularLocation>
        <location evidence="1">Membrane</location>
        <topology evidence="1">Multi-pass membrane protein</topology>
    </subcellularLocation>
</comment>
<evidence type="ECO:0000256" key="1">
    <source>
        <dbReference type="ARBA" id="ARBA00004141"/>
    </source>
</evidence>
<feature type="transmembrane region" description="Helical" evidence="6">
    <location>
        <begin position="118"/>
        <end position="139"/>
    </location>
</feature>
<dbReference type="PANTHER" id="PTHR38459:SF1">
    <property type="entry name" value="PROPHAGE BACTOPRENOL-LINKED GLUCOSE TRANSLOCASE HOMOLOG"/>
    <property type="match status" value="1"/>
</dbReference>
<keyword evidence="5 6" id="KW-0472">Membrane</keyword>
<keyword evidence="3 6" id="KW-0812">Transmembrane</keyword>
<name>A0AAE3K6K6_9EURY</name>
<keyword evidence="9" id="KW-1185">Reference proteome</keyword>
<dbReference type="PANTHER" id="PTHR38459">
    <property type="entry name" value="PROPHAGE BACTOPRENOL-LINKED GLUCOSE TRANSLOCASE HOMOLOG"/>
    <property type="match status" value="1"/>
</dbReference>
<dbReference type="InterPro" id="IPR007267">
    <property type="entry name" value="GtrA_DPMS_TM"/>
</dbReference>
<accession>A0AAE3K6K6</accession>
<protein>
    <submittedName>
        <fullName evidence="8">GtrA family protein</fullName>
    </submittedName>
</protein>
<proteinExistence type="inferred from homology"/>
<feature type="transmembrane region" description="Helical" evidence="6">
    <location>
        <begin position="88"/>
        <end position="106"/>
    </location>
</feature>
<dbReference type="RefSeq" id="WP_174653109.1">
    <property type="nucleotide sequence ID" value="NZ_JAKRVX010000001.1"/>
</dbReference>
<evidence type="ECO:0000313" key="9">
    <source>
        <dbReference type="Proteomes" id="UP001203207"/>
    </source>
</evidence>
<comment type="caution">
    <text evidence="8">The sequence shown here is derived from an EMBL/GenBank/DDBJ whole genome shotgun (WGS) entry which is preliminary data.</text>
</comment>